<sequence>MHLLILLFLLLVMSSRKYASGYQKRQKKQKIDELIQSQKGAMERFIRKESQVSPLNQSLDQGIAPNTSDGNEPNNNETDTDMETIVPNDGLDTENIEQVPNSDDNMDSSSHDANVDTSFQPDIFDPRYWDSLDRRQIDILARKGPKRDLSILKGPKDRYNRRFSALSYTRFLSNGEEYNRDWLVYSKDQDRVFCFSCKLFTKGQRKGQLANDGFNDWTHLGERLREHETSVYHVLNMTTWYELRNRLEKDETIDKAAQRQLEKEKEHWRNVLFRIVAIIKFLARHNLAFRGTNSKLYEDSNGNFLGLVEMLAQFDPFIAEHVRRITNEETHVHYLAPSIQNEMIHLLASAIRSETIKKIKSAKYFSVILDCTPDASHQEQMSLIIRYVDLSSGDVKIEESFMGFLEVNDTTGQGLFDVLVSELKSLGLDIDDVRGQGYDNGSNMKGKNQGVQKKLLDVNPRAFYIACGCHSLNLTLCDMAKACAKDFFGIIQRIYTTFAKSTKKWQILKDNISGLTLKSVSATRWESRIESVKAIRFQCADIREALLQVSDIDNDPGSSSEAKGLANNELGEFEFIVAIVIWYEVLYAVNLVSKHLQAKDMLIDDAIEKVQGLISFFKGYRETGFLDALETAKGIALGMDIGTSFRKKRIIKRKRQFDENPDDTTMATQSAEESFRISYFIPLVDQAIASLTRRFEQYQDYQKNFGFLFNSNMLKSLDTETLKSSCDNLEDILKRDGKSDIDATELYGELRILRDFFPREDMGAIEILKFLKRHDCFPNATIAYRVMLTIPVTVASAERSFSKLKLLKSYLRSTMTQERLNDLAMIALEGDLLEKIDYECIIEEFISKNTQRMTCFK</sequence>
<comment type="caution">
    <text evidence="4">The sequence shown here is derived from an EMBL/GenBank/DDBJ whole genome shotgun (WGS) entry which is preliminary data.</text>
</comment>
<protein>
    <recommendedName>
        <fullName evidence="3">TTF-type domain-containing protein</fullName>
    </recommendedName>
</protein>
<evidence type="ECO:0000256" key="1">
    <source>
        <dbReference type="SAM" id="MobiDB-lite"/>
    </source>
</evidence>
<dbReference type="Pfam" id="PF05699">
    <property type="entry name" value="Dimer_Tnp_hAT"/>
    <property type="match status" value="1"/>
</dbReference>
<gene>
    <name evidence="4" type="ORF">PVAP13_8KG018240</name>
</gene>
<dbReference type="PANTHER" id="PTHR45749">
    <property type="match status" value="1"/>
</dbReference>
<accession>A0A8T0PH95</accession>
<feature type="compositionally biased region" description="Polar residues" evidence="1">
    <location>
        <begin position="51"/>
        <end position="77"/>
    </location>
</feature>
<dbReference type="InterPro" id="IPR012337">
    <property type="entry name" value="RNaseH-like_sf"/>
</dbReference>
<reference evidence="4" key="1">
    <citation type="submission" date="2020-05" db="EMBL/GenBank/DDBJ databases">
        <title>WGS assembly of Panicum virgatum.</title>
        <authorList>
            <person name="Lovell J.T."/>
            <person name="Jenkins J."/>
            <person name="Shu S."/>
            <person name="Juenger T.E."/>
            <person name="Schmutz J."/>
        </authorList>
    </citation>
    <scope>NUCLEOTIDE SEQUENCE</scope>
    <source>
        <strain evidence="4">AP13</strain>
    </source>
</reference>
<evidence type="ECO:0000313" key="4">
    <source>
        <dbReference type="EMBL" id="KAG2559552.1"/>
    </source>
</evidence>
<dbReference type="Pfam" id="PF14291">
    <property type="entry name" value="DUF4371"/>
    <property type="match status" value="1"/>
</dbReference>
<evidence type="ECO:0000313" key="5">
    <source>
        <dbReference type="Proteomes" id="UP000823388"/>
    </source>
</evidence>
<feature type="domain" description="TTF-type" evidence="3">
    <location>
        <begin position="167"/>
        <end position="252"/>
    </location>
</feature>
<dbReference type="AlphaFoldDB" id="A0A8T0PH95"/>
<dbReference type="EMBL" id="CM029051">
    <property type="protein sequence ID" value="KAG2559552.1"/>
    <property type="molecule type" value="Genomic_DNA"/>
</dbReference>
<keyword evidence="2" id="KW-0732">Signal</keyword>
<feature type="chain" id="PRO_5035815751" description="TTF-type domain-containing protein" evidence="2">
    <location>
        <begin position="20"/>
        <end position="857"/>
    </location>
</feature>
<dbReference type="InterPro" id="IPR006580">
    <property type="entry name" value="Znf_TTF"/>
</dbReference>
<evidence type="ECO:0000256" key="2">
    <source>
        <dbReference type="SAM" id="SignalP"/>
    </source>
</evidence>
<dbReference type="InterPro" id="IPR025398">
    <property type="entry name" value="DUF4371"/>
</dbReference>
<keyword evidence="5" id="KW-1185">Reference proteome</keyword>
<dbReference type="Proteomes" id="UP000823388">
    <property type="component" value="Chromosome 8K"/>
</dbReference>
<proteinExistence type="predicted"/>
<feature type="region of interest" description="Disordered" evidence="1">
    <location>
        <begin position="49"/>
        <end position="117"/>
    </location>
</feature>
<dbReference type="SMART" id="SM00597">
    <property type="entry name" value="ZnF_TTF"/>
    <property type="match status" value="1"/>
</dbReference>
<dbReference type="GO" id="GO:0046983">
    <property type="term" value="F:protein dimerization activity"/>
    <property type="evidence" value="ECO:0007669"/>
    <property type="project" value="InterPro"/>
</dbReference>
<name>A0A8T0PH95_PANVG</name>
<dbReference type="PANTHER" id="PTHR45749:SF35">
    <property type="entry name" value="AC-LIKE TRANSPOSASE-RELATED"/>
    <property type="match status" value="1"/>
</dbReference>
<dbReference type="OrthoDB" id="679913at2759"/>
<feature type="signal peptide" evidence="2">
    <location>
        <begin position="1"/>
        <end position="19"/>
    </location>
</feature>
<organism evidence="4 5">
    <name type="scientific">Panicum virgatum</name>
    <name type="common">Blackwell switchgrass</name>
    <dbReference type="NCBI Taxonomy" id="38727"/>
    <lineage>
        <taxon>Eukaryota</taxon>
        <taxon>Viridiplantae</taxon>
        <taxon>Streptophyta</taxon>
        <taxon>Embryophyta</taxon>
        <taxon>Tracheophyta</taxon>
        <taxon>Spermatophyta</taxon>
        <taxon>Magnoliopsida</taxon>
        <taxon>Liliopsida</taxon>
        <taxon>Poales</taxon>
        <taxon>Poaceae</taxon>
        <taxon>PACMAD clade</taxon>
        <taxon>Panicoideae</taxon>
        <taxon>Panicodae</taxon>
        <taxon>Paniceae</taxon>
        <taxon>Panicinae</taxon>
        <taxon>Panicum</taxon>
        <taxon>Panicum sect. Hiantes</taxon>
    </lineage>
</organism>
<evidence type="ECO:0000259" key="3">
    <source>
        <dbReference type="SMART" id="SM00597"/>
    </source>
</evidence>
<dbReference type="SUPFAM" id="SSF53098">
    <property type="entry name" value="Ribonuclease H-like"/>
    <property type="match status" value="1"/>
</dbReference>
<dbReference type="InterPro" id="IPR008906">
    <property type="entry name" value="HATC_C_dom"/>
</dbReference>